<feature type="region of interest" description="Disordered" evidence="1">
    <location>
        <begin position="1"/>
        <end position="52"/>
    </location>
</feature>
<evidence type="ECO:0000313" key="2">
    <source>
        <dbReference type="EMBL" id="GFD23700.1"/>
    </source>
</evidence>
<feature type="non-terminal residue" evidence="2">
    <location>
        <position position="1"/>
    </location>
</feature>
<comment type="caution">
    <text evidence="2">The sequence shown here is derived from an EMBL/GenBank/DDBJ whole genome shotgun (WGS) entry which is preliminary data.</text>
</comment>
<reference evidence="2" key="1">
    <citation type="journal article" date="2019" name="Sci. Rep.">
        <title>Draft genome of Tanacetum cinerariifolium, the natural source of mosquito coil.</title>
        <authorList>
            <person name="Yamashiro T."/>
            <person name="Shiraishi A."/>
            <person name="Satake H."/>
            <person name="Nakayama K."/>
        </authorList>
    </citation>
    <scope>NUCLEOTIDE SEQUENCE</scope>
</reference>
<dbReference type="AlphaFoldDB" id="A0A699UM89"/>
<evidence type="ECO:0000256" key="1">
    <source>
        <dbReference type="SAM" id="MobiDB-lite"/>
    </source>
</evidence>
<feature type="compositionally biased region" description="Low complexity" evidence="1">
    <location>
        <begin position="37"/>
        <end position="48"/>
    </location>
</feature>
<feature type="region of interest" description="Disordered" evidence="1">
    <location>
        <begin position="64"/>
        <end position="161"/>
    </location>
</feature>
<organism evidence="2">
    <name type="scientific">Tanacetum cinerariifolium</name>
    <name type="common">Dalmatian daisy</name>
    <name type="synonym">Chrysanthemum cinerariifolium</name>
    <dbReference type="NCBI Taxonomy" id="118510"/>
    <lineage>
        <taxon>Eukaryota</taxon>
        <taxon>Viridiplantae</taxon>
        <taxon>Streptophyta</taxon>
        <taxon>Embryophyta</taxon>
        <taxon>Tracheophyta</taxon>
        <taxon>Spermatophyta</taxon>
        <taxon>Magnoliopsida</taxon>
        <taxon>eudicotyledons</taxon>
        <taxon>Gunneridae</taxon>
        <taxon>Pentapetalae</taxon>
        <taxon>asterids</taxon>
        <taxon>campanulids</taxon>
        <taxon>Asterales</taxon>
        <taxon>Asteraceae</taxon>
        <taxon>Asteroideae</taxon>
        <taxon>Anthemideae</taxon>
        <taxon>Anthemidinae</taxon>
        <taxon>Tanacetum</taxon>
    </lineage>
</organism>
<dbReference type="EMBL" id="BKCJ011346898">
    <property type="protein sequence ID" value="GFD23700.1"/>
    <property type="molecule type" value="Genomic_DNA"/>
</dbReference>
<feature type="compositionally biased region" description="Basic and acidic residues" evidence="1">
    <location>
        <begin position="74"/>
        <end position="83"/>
    </location>
</feature>
<feature type="compositionally biased region" description="Low complexity" evidence="1">
    <location>
        <begin position="1"/>
        <end position="15"/>
    </location>
</feature>
<accession>A0A699UM89</accession>
<name>A0A699UM89_TANCI</name>
<sequence>STVSYTSISSDSDPSAWGIPLMDAGEVSEMDPYEEVAQQGQAAPPSSAYVPDLMELKHHVPVYVLEHVEDPEEESKGDPKEDPIDYAIDADDDEDEEESSEDDDDEEEDHLAPADLTVVASSAVDHVPSAEETDPFKTDESAARPPPPLAYRTTFRMFVQT</sequence>
<proteinExistence type="predicted"/>
<protein>
    <submittedName>
        <fullName evidence="2">Uncharacterized protein</fullName>
    </submittedName>
</protein>
<feature type="compositionally biased region" description="Acidic residues" evidence="1">
    <location>
        <begin position="88"/>
        <end position="109"/>
    </location>
</feature>
<gene>
    <name evidence="2" type="ORF">Tci_895669</name>
</gene>